<feature type="domain" description="Leucyl-tRNA synthetase editing" evidence="14">
    <location>
        <begin position="221"/>
        <end position="409"/>
    </location>
</feature>
<feature type="short sequence motif" description="'HIGH' region" evidence="9">
    <location>
        <begin position="42"/>
        <end position="52"/>
    </location>
</feature>
<name>A0A1V2EVJ3_9SPHN</name>
<keyword evidence="7 9" id="KW-0030">Aminoacyl-tRNA synthetase</keyword>
<dbReference type="CDD" id="cd07958">
    <property type="entry name" value="Anticodon_Ia_Leu_BEm"/>
    <property type="match status" value="1"/>
</dbReference>
<dbReference type="InterPro" id="IPR015413">
    <property type="entry name" value="Methionyl/Leucyl_tRNA_Synth"/>
</dbReference>
<evidence type="ECO:0000256" key="3">
    <source>
        <dbReference type="ARBA" id="ARBA00022598"/>
    </source>
</evidence>
<evidence type="ECO:0000313" key="15">
    <source>
        <dbReference type="EMBL" id="ONF96495.1"/>
    </source>
</evidence>
<dbReference type="EMBL" id="MPSB01000004">
    <property type="protein sequence ID" value="ONF96495.1"/>
    <property type="molecule type" value="Genomic_DNA"/>
</dbReference>
<dbReference type="Gene3D" id="3.10.20.590">
    <property type="match status" value="1"/>
</dbReference>
<keyword evidence="4 9" id="KW-0547">Nucleotide-binding</keyword>
<dbReference type="FunFam" id="1.10.730.10:FF:000002">
    <property type="entry name" value="Leucine--tRNA ligase"/>
    <property type="match status" value="1"/>
</dbReference>
<dbReference type="InterPro" id="IPR002302">
    <property type="entry name" value="Leu-tRNA-ligase"/>
</dbReference>
<evidence type="ECO:0000256" key="4">
    <source>
        <dbReference type="ARBA" id="ARBA00022741"/>
    </source>
</evidence>
<evidence type="ECO:0000256" key="1">
    <source>
        <dbReference type="ARBA" id="ARBA00005594"/>
    </source>
</evidence>
<evidence type="ECO:0000259" key="14">
    <source>
        <dbReference type="Pfam" id="PF13603"/>
    </source>
</evidence>
<keyword evidence="16" id="KW-1185">Reference proteome</keyword>
<feature type="domain" description="Methionyl/Leucyl tRNA synthetase" evidence="13">
    <location>
        <begin position="40"/>
        <end position="171"/>
    </location>
</feature>
<comment type="caution">
    <text evidence="15">The sequence shown here is derived from an EMBL/GenBank/DDBJ whole genome shotgun (WGS) entry which is preliminary data.</text>
</comment>
<keyword evidence="6 9" id="KW-0648">Protein biosynthesis</keyword>
<sequence>MSQRFNALAADARWQRVWDERATFAADDTSPKPKSYVLEMFPYPSGRIHMGHVRNYTMGDVLARFRRMNGMEVLHPMGWDAFGMPAENAAMEKGVHPGGWTRDNIATMKAQLKRLGFALDWTREFATCDPEYYGHEQALFLKFLEAGLVYRRESAVNWDPVDMTVLANEQVIDGRGWRSGALVEKRKLNQWFLKITAFADDLLSGLGDLKDWPDKVRLMQENWIGKSQGLTFRFALTDGAGTGEGVVEVYTTRPDTIFGASFVAVAADHPLAQSVAAGNPAAQTFIEECRRGGTTAAELETQEKQGFDTGYKAAHPFDPSLQLPVYIANFVLMDYGVGAVFGVPAHDQRDFEFATKYKLPIRRVVSEGAKDAPDFDEAEAYTGPGTLVNSHFLDSMDIEEAKREVITRAEAGGWGEGTTVFRLRDWGISRQRYWGTPIPIIHCADCGAVPVPADQLPVKLPDDVSFAVPGNPLDRHPTWKHVACPSCGGEAVRETDTLDTFADSSWYFIRFASQPDDKPFDRAVAEQWLPVGQYIGGVEHAILHLLYARFWTRALQHVGMIDVAEPFAGLFTQGMVTHETYKSSDGRWLSPADIDSGIETATGQPVTVGRVEKMSKSKKNTVDPEPIVDQYGADAVRWFMLSDSPPERDLEWSENGIEGAWRFIQRLWRLLADEGAGQGEDIALRKAAHRATKGVAEAIEGLQFNKAVALIYTLANAIEKAAPSQDRTAALGTLLRITAPMVPHLAEEVWAAQGNDGLIADVAWPSVDPALLVDDEVTVALQVNGKLRDTIVLPKGLAREEAEARALASEKIVRAMEGKAPRKVIVVPDRLVNIVA</sequence>
<protein>
    <recommendedName>
        <fullName evidence="9">Leucine--tRNA ligase</fullName>
        <ecNumber evidence="9">6.1.1.4</ecNumber>
    </recommendedName>
    <alternativeName>
        <fullName evidence="9">Leucyl-tRNA synthetase</fullName>
        <shortName evidence="9">LeuRS</shortName>
    </alternativeName>
</protein>
<keyword evidence="2 9" id="KW-0963">Cytoplasm</keyword>
<dbReference type="PANTHER" id="PTHR43740:SF2">
    <property type="entry name" value="LEUCINE--TRNA LIGASE, MITOCHONDRIAL"/>
    <property type="match status" value="1"/>
</dbReference>
<feature type="domain" description="Aminoacyl-tRNA synthetase class Ia" evidence="11">
    <location>
        <begin position="612"/>
        <end position="653"/>
    </location>
</feature>
<dbReference type="InterPro" id="IPR002300">
    <property type="entry name" value="aa-tRNA-synth_Ia"/>
</dbReference>
<evidence type="ECO:0000256" key="6">
    <source>
        <dbReference type="ARBA" id="ARBA00022917"/>
    </source>
</evidence>
<evidence type="ECO:0000256" key="8">
    <source>
        <dbReference type="ARBA" id="ARBA00047469"/>
    </source>
</evidence>
<evidence type="ECO:0000256" key="5">
    <source>
        <dbReference type="ARBA" id="ARBA00022840"/>
    </source>
</evidence>
<dbReference type="SUPFAM" id="SSF50677">
    <property type="entry name" value="ValRS/IleRS/LeuRS editing domain"/>
    <property type="match status" value="1"/>
</dbReference>
<dbReference type="SUPFAM" id="SSF52374">
    <property type="entry name" value="Nucleotidylyl transferase"/>
    <property type="match status" value="1"/>
</dbReference>
<dbReference type="Pfam" id="PF00133">
    <property type="entry name" value="tRNA-synt_1"/>
    <property type="match status" value="2"/>
</dbReference>
<evidence type="ECO:0000259" key="12">
    <source>
        <dbReference type="Pfam" id="PF08264"/>
    </source>
</evidence>
<dbReference type="SUPFAM" id="SSF47323">
    <property type="entry name" value="Anticodon-binding domain of a subclass of class I aminoacyl-tRNA synthetases"/>
    <property type="match status" value="1"/>
</dbReference>
<feature type="binding site" evidence="9">
    <location>
        <position position="616"/>
    </location>
    <ligand>
        <name>ATP</name>
        <dbReference type="ChEBI" id="CHEBI:30616"/>
    </ligand>
</feature>
<dbReference type="HAMAP" id="MF_00049_B">
    <property type="entry name" value="Leu_tRNA_synth_B"/>
    <property type="match status" value="1"/>
</dbReference>
<evidence type="ECO:0000256" key="9">
    <source>
        <dbReference type="HAMAP-Rule" id="MF_00049"/>
    </source>
</evidence>
<comment type="similarity">
    <text evidence="1 9 10">Belongs to the class-I aminoacyl-tRNA synthetase family.</text>
</comment>
<accession>A0A1V2EVJ3</accession>
<dbReference type="InterPro" id="IPR001412">
    <property type="entry name" value="aa-tRNA-synth_I_CS"/>
</dbReference>
<evidence type="ECO:0000256" key="7">
    <source>
        <dbReference type="ARBA" id="ARBA00023146"/>
    </source>
</evidence>
<dbReference type="GO" id="GO:0005829">
    <property type="term" value="C:cytosol"/>
    <property type="evidence" value="ECO:0007669"/>
    <property type="project" value="TreeGrafter"/>
</dbReference>
<dbReference type="GO" id="GO:0006429">
    <property type="term" value="P:leucyl-tRNA aminoacylation"/>
    <property type="evidence" value="ECO:0007669"/>
    <property type="project" value="UniProtKB-UniRule"/>
</dbReference>
<evidence type="ECO:0000313" key="16">
    <source>
        <dbReference type="Proteomes" id="UP000188729"/>
    </source>
</evidence>
<dbReference type="EC" id="6.1.1.4" evidence="9"/>
<dbReference type="PRINTS" id="PR00985">
    <property type="entry name" value="TRNASYNTHLEU"/>
</dbReference>
<dbReference type="Proteomes" id="UP000188729">
    <property type="component" value="Unassembled WGS sequence"/>
</dbReference>
<dbReference type="PROSITE" id="PS00178">
    <property type="entry name" value="AA_TRNA_LIGASE_I"/>
    <property type="match status" value="1"/>
</dbReference>
<feature type="short sequence motif" description="'KMSKS' region" evidence="9">
    <location>
        <begin position="613"/>
        <end position="617"/>
    </location>
</feature>
<keyword evidence="5 9" id="KW-0067">ATP-binding</keyword>
<evidence type="ECO:0000259" key="11">
    <source>
        <dbReference type="Pfam" id="PF00133"/>
    </source>
</evidence>
<dbReference type="Pfam" id="PF13603">
    <property type="entry name" value="tRNA-synt_1_2"/>
    <property type="match status" value="1"/>
</dbReference>
<evidence type="ECO:0000256" key="10">
    <source>
        <dbReference type="RuleBase" id="RU363035"/>
    </source>
</evidence>
<dbReference type="OrthoDB" id="9810365at2"/>
<feature type="domain" description="Methionyl/Valyl/Leucyl/Isoleucyl-tRNA synthetase anticodon-binding" evidence="12">
    <location>
        <begin position="684"/>
        <end position="798"/>
    </location>
</feature>
<dbReference type="Pfam" id="PF08264">
    <property type="entry name" value="Anticodon_1"/>
    <property type="match status" value="1"/>
</dbReference>
<organism evidence="15 16">
    <name type="scientific">Sphingomonas jeddahensis</name>
    <dbReference type="NCBI Taxonomy" id="1915074"/>
    <lineage>
        <taxon>Bacteria</taxon>
        <taxon>Pseudomonadati</taxon>
        <taxon>Pseudomonadota</taxon>
        <taxon>Alphaproteobacteria</taxon>
        <taxon>Sphingomonadales</taxon>
        <taxon>Sphingomonadaceae</taxon>
        <taxon>Sphingomonas</taxon>
    </lineage>
</organism>
<gene>
    <name evidence="9 15" type="primary">leuS</name>
    <name evidence="15" type="ORF">SPHI_12800</name>
</gene>
<dbReference type="NCBIfam" id="TIGR00396">
    <property type="entry name" value="leuS_bact"/>
    <property type="match status" value="1"/>
</dbReference>
<dbReference type="CDD" id="cd00812">
    <property type="entry name" value="LeuRS_core"/>
    <property type="match status" value="1"/>
</dbReference>
<dbReference type="GO" id="GO:0004823">
    <property type="term" value="F:leucine-tRNA ligase activity"/>
    <property type="evidence" value="ECO:0007669"/>
    <property type="project" value="UniProtKB-UniRule"/>
</dbReference>
<comment type="catalytic activity">
    <reaction evidence="8 9">
        <text>tRNA(Leu) + L-leucine + ATP = L-leucyl-tRNA(Leu) + AMP + diphosphate</text>
        <dbReference type="Rhea" id="RHEA:11688"/>
        <dbReference type="Rhea" id="RHEA-COMP:9613"/>
        <dbReference type="Rhea" id="RHEA-COMP:9622"/>
        <dbReference type="ChEBI" id="CHEBI:30616"/>
        <dbReference type="ChEBI" id="CHEBI:33019"/>
        <dbReference type="ChEBI" id="CHEBI:57427"/>
        <dbReference type="ChEBI" id="CHEBI:78442"/>
        <dbReference type="ChEBI" id="CHEBI:78494"/>
        <dbReference type="ChEBI" id="CHEBI:456215"/>
        <dbReference type="EC" id="6.1.1.4"/>
    </reaction>
</comment>
<dbReference type="InterPro" id="IPR025709">
    <property type="entry name" value="Leu_tRNA-synth_edit"/>
</dbReference>
<proteinExistence type="inferred from homology"/>
<feature type="domain" description="Aminoacyl-tRNA synthetase class Ia" evidence="11">
    <location>
        <begin position="423"/>
        <end position="579"/>
    </location>
</feature>
<dbReference type="AlphaFoldDB" id="A0A1V2EVJ3"/>
<dbReference type="Gene3D" id="2.20.28.290">
    <property type="match status" value="1"/>
</dbReference>
<keyword evidence="3 9" id="KW-0436">Ligase</keyword>
<evidence type="ECO:0000256" key="2">
    <source>
        <dbReference type="ARBA" id="ARBA00022490"/>
    </source>
</evidence>
<evidence type="ECO:0000259" key="13">
    <source>
        <dbReference type="Pfam" id="PF09334"/>
    </source>
</evidence>
<dbReference type="GO" id="GO:0002161">
    <property type="term" value="F:aminoacyl-tRNA deacylase activity"/>
    <property type="evidence" value="ECO:0007669"/>
    <property type="project" value="InterPro"/>
</dbReference>
<dbReference type="InterPro" id="IPR009080">
    <property type="entry name" value="tRNAsynth_Ia_anticodon-bd"/>
</dbReference>
<dbReference type="STRING" id="1915074.SPHI_12800"/>
<comment type="subcellular location">
    <subcellularLocation>
        <location evidence="9">Cytoplasm</location>
    </subcellularLocation>
</comment>
<dbReference type="InterPro" id="IPR009008">
    <property type="entry name" value="Val/Leu/Ile-tRNA-synth_edit"/>
</dbReference>
<dbReference type="RefSeq" id="WP_076744053.1">
    <property type="nucleotide sequence ID" value="NZ_MPSB01000004.1"/>
</dbReference>
<dbReference type="Gene3D" id="3.40.50.620">
    <property type="entry name" value="HUPs"/>
    <property type="match status" value="2"/>
</dbReference>
<reference evidence="15 16" key="1">
    <citation type="submission" date="2016-11" db="EMBL/GenBank/DDBJ databases">
        <title>Genome sequence of Sphingomonas jeddahensis G39.</title>
        <authorList>
            <person name="Poehlein A."/>
            <person name="Wuebbeler J.H."/>
            <person name="Steinbuechel A."/>
            <person name="Daniel R."/>
        </authorList>
    </citation>
    <scope>NUCLEOTIDE SEQUENCE [LARGE SCALE GENOMIC DNA]</scope>
    <source>
        <strain evidence="15 16">G39</strain>
    </source>
</reference>
<dbReference type="Pfam" id="PF09334">
    <property type="entry name" value="tRNA-synt_1g"/>
    <property type="match status" value="1"/>
</dbReference>
<dbReference type="InterPro" id="IPR014729">
    <property type="entry name" value="Rossmann-like_a/b/a_fold"/>
</dbReference>
<dbReference type="InterPro" id="IPR013155">
    <property type="entry name" value="M/V/L/I-tRNA-synth_anticd-bd"/>
</dbReference>
<dbReference type="GO" id="GO:0005524">
    <property type="term" value="F:ATP binding"/>
    <property type="evidence" value="ECO:0007669"/>
    <property type="project" value="UniProtKB-UniRule"/>
</dbReference>
<dbReference type="Gene3D" id="1.10.730.10">
    <property type="entry name" value="Isoleucyl-tRNA Synthetase, Domain 1"/>
    <property type="match status" value="2"/>
</dbReference>
<dbReference type="PANTHER" id="PTHR43740">
    <property type="entry name" value="LEUCYL-TRNA SYNTHETASE"/>
    <property type="match status" value="1"/>
</dbReference>